<dbReference type="InterPro" id="IPR008927">
    <property type="entry name" value="6-PGluconate_DH-like_C_sf"/>
</dbReference>
<evidence type="ECO:0000313" key="5">
    <source>
        <dbReference type="Proteomes" id="UP000663903"/>
    </source>
</evidence>
<dbReference type="InterPro" id="IPR006108">
    <property type="entry name" value="3HC_DH_C"/>
</dbReference>
<dbReference type="PANTHER" id="PTHR48075">
    <property type="entry name" value="3-HYDROXYACYL-COA DEHYDROGENASE FAMILY PROTEIN"/>
    <property type="match status" value="1"/>
</dbReference>
<dbReference type="EMBL" id="CP071796">
    <property type="protein sequence ID" value="QTD44271.1"/>
    <property type="molecule type" value="Genomic_DNA"/>
</dbReference>
<dbReference type="Pfam" id="PF02737">
    <property type="entry name" value="3HCDH_N"/>
    <property type="match status" value="1"/>
</dbReference>
<dbReference type="FunFam" id="3.40.50.720:FF:000009">
    <property type="entry name" value="Fatty oxidation complex, alpha subunit"/>
    <property type="match status" value="1"/>
</dbReference>
<dbReference type="KEGG" id="otd:J1M35_14255"/>
<organism evidence="4 5">
    <name type="scientific">Ottowia testudinis</name>
    <dbReference type="NCBI Taxonomy" id="2816950"/>
    <lineage>
        <taxon>Bacteria</taxon>
        <taxon>Pseudomonadati</taxon>
        <taxon>Pseudomonadota</taxon>
        <taxon>Betaproteobacteria</taxon>
        <taxon>Burkholderiales</taxon>
        <taxon>Comamonadaceae</taxon>
        <taxon>Ottowia</taxon>
    </lineage>
</organism>
<dbReference type="Gene3D" id="3.40.50.720">
    <property type="entry name" value="NAD(P)-binding Rossmann-like Domain"/>
    <property type="match status" value="1"/>
</dbReference>
<dbReference type="GO" id="GO:0008691">
    <property type="term" value="F:3-hydroxybutyryl-CoA dehydrogenase activity"/>
    <property type="evidence" value="ECO:0007669"/>
    <property type="project" value="TreeGrafter"/>
</dbReference>
<evidence type="ECO:0000256" key="1">
    <source>
        <dbReference type="ARBA" id="ARBA00023002"/>
    </source>
</evidence>
<reference evidence="4" key="1">
    <citation type="submission" date="2021-03" db="EMBL/GenBank/DDBJ databases">
        <title>Ottowia sp. 27C isolated from the cloaca of a Giant Asian pond turtle (Heosemys grandis).</title>
        <authorList>
            <person name="Spergser J."/>
            <person name="Busse H.-J."/>
        </authorList>
    </citation>
    <scope>NUCLEOTIDE SEQUENCE</scope>
    <source>
        <strain evidence="4">27C</strain>
    </source>
</reference>
<dbReference type="PANTHER" id="PTHR48075:SF5">
    <property type="entry name" value="3-HYDROXYBUTYRYL-COA DEHYDROGENASE"/>
    <property type="match status" value="1"/>
</dbReference>
<name>A0A975CEG4_9BURK</name>
<dbReference type="InterPro" id="IPR036291">
    <property type="entry name" value="NAD(P)-bd_dom_sf"/>
</dbReference>
<dbReference type="GO" id="GO:0006635">
    <property type="term" value="P:fatty acid beta-oxidation"/>
    <property type="evidence" value="ECO:0007669"/>
    <property type="project" value="TreeGrafter"/>
</dbReference>
<dbReference type="GO" id="GO:0070403">
    <property type="term" value="F:NAD+ binding"/>
    <property type="evidence" value="ECO:0007669"/>
    <property type="project" value="InterPro"/>
</dbReference>
<keyword evidence="5" id="KW-1185">Reference proteome</keyword>
<evidence type="ECO:0000259" key="3">
    <source>
        <dbReference type="Pfam" id="PF02737"/>
    </source>
</evidence>
<dbReference type="Pfam" id="PF00725">
    <property type="entry name" value="3HCDH"/>
    <property type="match status" value="2"/>
</dbReference>
<evidence type="ECO:0000313" key="4">
    <source>
        <dbReference type="EMBL" id="QTD44271.1"/>
    </source>
</evidence>
<protein>
    <submittedName>
        <fullName evidence="4">3-hydroxyacyl-CoA dehydrogenase</fullName>
    </submittedName>
</protein>
<gene>
    <name evidence="4" type="ORF">J1M35_14255</name>
</gene>
<feature type="domain" description="3-hydroxyacyl-CoA dehydrogenase C-terminal" evidence="2">
    <location>
        <begin position="416"/>
        <end position="495"/>
    </location>
</feature>
<sequence length="507" mass="54753">MERPEFKTVGIVGTGAMGRGIAQIAAQAGSAVLLFDTQPDAVIKARDAIVAQWDKLVDKGRLSAGDSAVQKQRLQPAATLADLAHCDLVVEAIVERLDVKKQLFAELEGIVQPAAVLATNTSSLSVTAIAAALQRPWQFAGYHFFNPVPLMKVVECIAGLKTDPAVCQRLAVYARQMGHTPVQAEDTPGFIVNHAGRGYGTEALRIVSEGVADFATIDRILKDQVGFKLGPFELMDLTALDVSHPVMESIYQQYYDEPRYRPSVITAQRLAGGVVGKKVGEGFYKYVDGAPQIAAEPPVPNVDETPPIWVSTRAARRAELYQLLKDLGAKIETGQSPSPQALTLVAPLGFDITTVAVVERLDPARTVGIDLLVDDRATKRRVLATNPATRRDMIDAAHALFARDGKAVSVIRDSGGFVTQRVVSTIVNIAADMCQQRVCSPHDLESAVTLGLGYPLGPLAMGDKFGPANVLEVLFNMQTVYGDPRYRPSPWLRRRGAIGLSLMHEEA</sequence>
<dbReference type="Proteomes" id="UP000663903">
    <property type="component" value="Chromosome"/>
</dbReference>
<dbReference type="SUPFAM" id="SSF48179">
    <property type="entry name" value="6-phosphogluconate dehydrogenase C-terminal domain-like"/>
    <property type="match status" value="2"/>
</dbReference>
<dbReference type="SUPFAM" id="SSF51735">
    <property type="entry name" value="NAD(P)-binding Rossmann-fold domains"/>
    <property type="match status" value="1"/>
</dbReference>
<proteinExistence type="predicted"/>
<dbReference type="AlphaFoldDB" id="A0A975CEG4"/>
<evidence type="ECO:0000259" key="2">
    <source>
        <dbReference type="Pfam" id="PF00725"/>
    </source>
</evidence>
<dbReference type="RefSeq" id="WP_208007838.1">
    <property type="nucleotide sequence ID" value="NZ_CP071796.1"/>
</dbReference>
<feature type="domain" description="3-hydroxyacyl-CoA dehydrogenase C-terminal" evidence="2">
    <location>
        <begin position="189"/>
        <end position="286"/>
    </location>
</feature>
<keyword evidence="1" id="KW-0560">Oxidoreductase</keyword>
<feature type="domain" description="3-hydroxyacyl-CoA dehydrogenase NAD binding" evidence="3">
    <location>
        <begin position="8"/>
        <end position="186"/>
    </location>
</feature>
<dbReference type="InterPro" id="IPR006176">
    <property type="entry name" value="3-OHacyl-CoA_DH_NAD-bd"/>
</dbReference>
<dbReference type="NCBIfam" id="NF006124">
    <property type="entry name" value="PRK08268.1"/>
    <property type="match status" value="1"/>
</dbReference>
<accession>A0A975CEG4</accession>
<dbReference type="Gene3D" id="1.10.1040.10">
    <property type="entry name" value="N-(1-d-carboxylethyl)-l-norvaline Dehydrogenase, domain 2"/>
    <property type="match status" value="2"/>
</dbReference>
<dbReference type="InterPro" id="IPR013328">
    <property type="entry name" value="6PGD_dom2"/>
</dbReference>